<comment type="caution">
    <text evidence="1">The sequence shown here is derived from an EMBL/GenBank/DDBJ whole genome shotgun (WGS) entry which is preliminary data.</text>
</comment>
<name>A0A8G2BWW8_9BACT</name>
<organism evidence="1 2">
    <name type="scientific">Parabacteroides chinchillae</name>
    <dbReference type="NCBI Taxonomy" id="871327"/>
    <lineage>
        <taxon>Bacteria</taxon>
        <taxon>Pseudomonadati</taxon>
        <taxon>Bacteroidota</taxon>
        <taxon>Bacteroidia</taxon>
        <taxon>Bacteroidales</taxon>
        <taxon>Tannerellaceae</taxon>
        <taxon>Parabacteroides</taxon>
    </lineage>
</organism>
<evidence type="ECO:0000313" key="2">
    <source>
        <dbReference type="Proteomes" id="UP000236725"/>
    </source>
</evidence>
<evidence type="ECO:0000313" key="1">
    <source>
        <dbReference type="EMBL" id="SEF86765.1"/>
    </source>
</evidence>
<gene>
    <name evidence="1" type="ORF">SAMN05444001_108132</name>
</gene>
<keyword evidence="2" id="KW-1185">Reference proteome</keyword>
<dbReference type="AlphaFoldDB" id="A0A8G2BWW8"/>
<reference evidence="1 2" key="1">
    <citation type="submission" date="2016-10" db="EMBL/GenBank/DDBJ databases">
        <authorList>
            <person name="Varghese N."/>
            <person name="Submissions S."/>
        </authorList>
    </citation>
    <scope>NUCLEOTIDE SEQUENCE [LARGE SCALE GENOMIC DNA]</scope>
    <source>
        <strain evidence="1 2">DSM 29073</strain>
    </source>
</reference>
<dbReference type="EMBL" id="FNVS01000008">
    <property type="protein sequence ID" value="SEF86765.1"/>
    <property type="molecule type" value="Genomic_DNA"/>
</dbReference>
<proteinExistence type="predicted"/>
<protein>
    <submittedName>
        <fullName evidence="1">Uncharacterized protein</fullName>
    </submittedName>
</protein>
<dbReference type="Proteomes" id="UP000236725">
    <property type="component" value="Unassembled WGS sequence"/>
</dbReference>
<sequence>MDTSGAIIQPAVKRCKSVNLIPGYWIYVCPCGCQYSVSRVARKTEKYFVYCFACKQQNGKYYRVMIERIEFTTNWNGKLNCNSFTTMRLHNPVKYCVGAIKQIYLQGVWKGNAKIIEVRRIYLREINRFIAKLDTGLSPEDCRQLFRTMYKNRPGINWETQLIDLCLLEYTKESKEPELFNY</sequence>
<accession>A0A8G2BWW8</accession>